<keyword evidence="3" id="KW-0489">Methyltransferase</keyword>
<gene>
    <name evidence="3" type="ORF">VIN30_03655</name>
</gene>
<dbReference type="PANTHER" id="PTHR10815">
    <property type="entry name" value="METHYLATED-DNA--PROTEIN-CYSTEINE METHYLTRANSFERASE"/>
    <property type="match status" value="1"/>
</dbReference>
<evidence type="ECO:0000256" key="1">
    <source>
        <dbReference type="ARBA" id="ARBA00022763"/>
    </source>
</evidence>
<evidence type="ECO:0000259" key="2">
    <source>
        <dbReference type="Pfam" id="PF01035"/>
    </source>
</evidence>
<keyword evidence="4" id="KW-1185">Reference proteome</keyword>
<dbReference type="RefSeq" id="WP_338209363.1">
    <property type="nucleotide sequence ID" value="NZ_JAYMFF010000005.1"/>
</dbReference>
<proteinExistence type="predicted"/>
<accession>A0ABU6IGI5</accession>
<dbReference type="EMBL" id="JAYMFF010000005">
    <property type="protein sequence ID" value="MEC4175540.1"/>
    <property type="molecule type" value="Genomic_DNA"/>
</dbReference>
<dbReference type="SUPFAM" id="SSF46767">
    <property type="entry name" value="Methylated DNA-protein cysteine methyltransferase, C-terminal domain"/>
    <property type="match status" value="1"/>
</dbReference>
<reference evidence="3 4" key="1">
    <citation type="submission" date="2024-01" db="EMBL/GenBank/DDBJ databases">
        <title>novel species in genus Adlercreutzia.</title>
        <authorList>
            <person name="Liu X."/>
        </authorList>
    </citation>
    <scope>NUCLEOTIDE SEQUENCE [LARGE SCALE GENOMIC DNA]</scope>
    <source>
        <strain evidence="3 4">R7</strain>
    </source>
</reference>
<evidence type="ECO:0000313" key="3">
    <source>
        <dbReference type="EMBL" id="MEC4175540.1"/>
    </source>
</evidence>
<feature type="domain" description="Methylated-DNA-[protein]-cysteine S-methyltransferase DNA binding" evidence="2">
    <location>
        <begin position="76"/>
        <end position="139"/>
    </location>
</feature>
<comment type="caution">
    <text evidence="3">The sequence shown here is derived from an EMBL/GenBank/DDBJ whole genome shotgun (WGS) entry which is preliminary data.</text>
</comment>
<dbReference type="InterPro" id="IPR036388">
    <property type="entry name" value="WH-like_DNA-bd_sf"/>
</dbReference>
<name>A0ABU6IGI5_9ACTN</name>
<dbReference type="Gene3D" id="1.10.10.10">
    <property type="entry name" value="Winged helix-like DNA-binding domain superfamily/Winged helix DNA-binding domain"/>
    <property type="match status" value="1"/>
</dbReference>
<dbReference type="InterPro" id="IPR014048">
    <property type="entry name" value="MethylDNA_cys_MeTrfase_DNA-bd"/>
</dbReference>
<dbReference type="Pfam" id="PF01035">
    <property type="entry name" value="DNA_binding_1"/>
    <property type="match status" value="1"/>
</dbReference>
<dbReference type="Proteomes" id="UP001349994">
    <property type="component" value="Unassembled WGS sequence"/>
</dbReference>
<dbReference type="GO" id="GO:0003908">
    <property type="term" value="F:methylated-DNA-[protein]-cysteine S-methyltransferase activity"/>
    <property type="evidence" value="ECO:0007669"/>
    <property type="project" value="UniProtKB-EC"/>
</dbReference>
<dbReference type="CDD" id="cd06445">
    <property type="entry name" value="ATase"/>
    <property type="match status" value="1"/>
</dbReference>
<dbReference type="Gene3D" id="3.30.160.70">
    <property type="entry name" value="Methylated DNA-protein cysteine methyltransferase domain"/>
    <property type="match status" value="1"/>
</dbReference>
<organism evidence="3 4">
    <name type="scientific">Adlercreutzia wanghongyangiae</name>
    <dbReference type="NCBI Taxonomy" id="3111451"/>
    <lineage>
        <taxon>Bacteria</taxon>
        <taxon>Bacillati</taxon>
        <taxon>Actinomycetota</taxon>
        <taxon>Coriobacteriia</taxon>
        <taxon>Eggerthellales</taxon>
        <taxon>Eggerthellaceae</taxon>
        <taxon>Adlercreutzia</taxon>
    </lineage>
</organism>
<dbReference type="InterPro" id="IPR036631">
    <property type="entry name" value="MGMT_N_sf"/>
</dbReference>
<sequence>MPSDDERTFYIYPTAFGPVTIGATGGAVTDVVLGETTLGGTRRPAAVTNRCATEIMEYLAGKRTAFTVARAAAGTPFQREVWEAVTRIPYGQTRTARDLAAALGAPDSYRAVGTALRACPTPLLVPTHRVVTAAGKPADAVATALLNLEQRVSQ</sequence>
<dbReference type="PANTHER" id="PTHR10815:SF13">
    <property type="entry name" value="METHYLATED-DNA--PROTEIN-CYSTEINE METHYLTRANSFERASE"/>
    <property type="match status" value="1"/>
</dbReference>
<dbReference type="SUPFAM" id="SSF53155">
    <property type="entry name" value="Methylated DNA-protein cysteine methyltransferase domain"/>
    <property type="match status" value="1"/>
</dbReference>
<dbReference type="GO" id="GO:0032259">
    <property type="term" value="P:methylation"/>
    <property type="evidence" value="ECO:0007669"/>
    <property type="project" value="UniProtKB-KW"/>
</dbReference>
<dbReference type="NCBIfam" id="TIGR00589">
    <property type="entry name" value="ogt"/>
    <property type="match status" value="1"/>
</dbReference>
<dbReference type="InterPro" id="IPR036217">
    <property type="entry name" value="MethylDNA_cys_MeTrfase_DNAb"/>
</dbReference>
<evidence type="ECO:0000313" key="4">
    <source>
        <dbReference type="Proteomes" id="UP001349994"/>
    </source>
</evidence>
<dbReference type="EC" id="2.1.1.63" evidence="3"/>
<keyword evidence="3" id="KW-0808">Transferase</keyword>
<protein>
    <submittedName>
        <fullName evidence="3">Methylated-DNA--[protein]-cysteine S-methyltransferase</fullName>
        <ecNumber evidence="3">2.1.1.63</ecNumber>
    </submittedName>
</protein>
<keyword evidence="1" id="KW-0227">DNA damage</keyword>